<keyword evidence="2" id="KW-0479">Metal-binding</keyword>
<dbReference type="InterPro" id="IPR036864">
    <property type="entry name" value="Zn2-C6_fun-type_DNA-bd_sf"/>
</dbReference>
<dbReference type="Gene3D" id="4.10.240.10">
    <property type="entry name" value="Zn(2)-C6 fungal-type DNA-binding domain"/>
    <property type="match status" value="1"/>
</dbReference>
<dbReference type="PROSITE" id="PS00463">
    <property type="entry name" value="ZN2_CY6_FUNGAL_1"/>
    <property type="match status" value="1"/>
</dbReference>
<evidence type="ECO:0000256" key="4">
    <source>
        <dbReference type="SAM" id="MobiDB-lite"/>
    </source>
</evidence>
<dbReference type="SMART" id="SM00066">
    <property type="entry name" value="GAL4"/>
    <property type="match status" value="1"/>
</dbReference>
<dbReference type="InterPro" id="IPR007219">
    <property type="entry name" value="XnlR_reg_dom"/>
</dbReference>
<dbReference type="Pfam" id="PF00172">
    <property type="entry name" value="Zn_clus"/>
    <property type="match status" value="1"/>
</dbReference>
<feature type="compositionally biased region" description="Basic and acidic residues" evidence="4">
    <location>
        <begin position="1"/>
        <end position="11"/>
    </location>
</feature>
<dbReference type="SMART" id="SM00906">
    <property type="entry name" value="Fungal_trans"/>
    <property type="match status" value="1"/>
</dbReference>
<accession>A0A6A6UAI7</accession>
<dbReference type="PROSITE" id="PS50048">
    <property type="entry name" value="ZN2_CY6_FUNGAL_2"/>
    <property type="match status" value="1"/>
</dbReference>
<dbReference type="Pfam" id="PF04082">
    <property type="entry name" value="Fungal_trans"/>
    <property type="match status" value="1"/>
</dbReference>
<comment type="subcellular location">
    <subcellularLocation>
        <location evidence="1">Nucleus</location>
    </subcellularLocation>
</comment>
<dbReference type="GO" id="GO:0000981">
    <property type="term" value="F:DNA-binding transcription factor activity, RNA polymerase II-specific"/>
    <property type="evidence" value="ECO:0007669"/>
    <property type="project" value="InterPro"/>
</dbReference>
<dbReference type="EMBL" id="MU004235">
    <property type="protein sequence ID" value="KAF2669279.1"/>
    <property type="molecule type" value="Genomic_DNA"/>
</dbReference>
<feature type="region of interest" description="Disordered" evidence="4">
    <location>
        <begin position="871"/>
        <end position="890"/>
    </location>
</feature>
<dbReference type="GO" id="GO:0005634">
    <property type="term" value="C:nucleus"/>
    <property type="evidence" value="ECO:0007669"/>
    <property type="project" value="UniProtKB-SubCell"/>
</dbReference>
<dbReference type="GO" id="GO:0006351">
    <property type="term" value="P:DNA-templated transcription"/>
    <property type="evidence" value="ECO:0007669"/>
    <property type="project" value="InterPro"/>
</dbReference>
<feature type="compositionally biased region" description="Basic and acidic residues" evidence="4">
    <location>
        <begin position="157"/>
        <end position="168"/>
    </location>
</feature>
<protein>
    <recommendedName>
        <fullName evidence="5">Zn(2)-C6 fungal-type domain-containing protein</fullName>
    </recommendedName>
</protein>
<evidence type="ECO:0000313" key="6">
    <source>
        <dbReference type="EMBL" id="KAF2669279.1"/>
    </source>
</evidence>
<feature type="domain" description="Zn(2)-C6 fungal-type" evidence="5">
    <location>
        <begin position="46"/>
        <end position="75"/>
    </location>
</feature>
<sequence length="890" mass="99746">MAFQHMAEDSKTSPGIQESISPDGQTHQNSISPSTHTASSSLNPRSCVTCRRRKVKCDKKHPCSNCIRQSIECIFPAPGRAPRKPRKPQDQELVERLRRLESVVQTLGAQVSPEDSAEALAAAGLAVPHVDGAGAGAGLADETTDEKFERLKKEFRELKKEKKKEGGGKDGPPNMDHLADRFGTLLVKAGRTRYIKPGFWSLLNEEVEDLKGEVMRWSDSEEDDYPSPSTHVSNSSSTNQGFIFGLSSLNIDISTILPPADQIYTYWETFKENVDPMIKLVHIPTRDKMIENYATKMENWDKNLDCLVMAICYSAVQSTWPEDCKIRWGESKNDLLARYRFGMEQSLARAEFLRSDSIFLLQAFILYLTCLRRNTESRVIWSLSSLALRIAQGLGMHRDGDHYPTLQPFQREMRRRIWWHAVVVDSRASEDLGADPAMYAMADTKMPRNLNDSDITFDMESVPESRVGITDLTFNIIRFEIGMAKKKLFGFGPMRGFKPMHKGPPPASKDMLERKKKILLDFKTMIEEKYLKDADLSQPLAWVCATIARLVISNMWLMLYQPFQRKDGGKSLPQEVRNELFERALECVEYGISFRTEGRSEKYRRYAWLLQTYTQWHAIAFLLSELCERTTGPEVDRAWTAVDLSMDSQWDTDTTIEKPDAHLWKPLKLLRGKALHARTQALAEQRANTSFDFSNPSLLTTKNELTNMNAETTTNSMLNPTILGIGYAQTGGTNTAPLHASDAPNSLLGMWTVSTTLPGDPMPAGFPAAGDISAQPAVLAAQPMMPGQPSLEAPTSATQQQLPLPDFSNEWLNEIQNTNMMGVPLGMEVAPGMGTVQPNTGLMTGNMTADDSMNWTTWDDMVQDWAMQPENQANSNGMGPTFFGGGSNWF</sequence>
<proteinExistence type="predicted"/>
<evidence type="ECO:0000259" key="5">
    <source>
        <dbReference type="PROSITE" id="PS50048"/>
    </source>
</evidence>
<name>A0A6A6UAI7_9PEZI</name>
<evidence type="ECO:0000256" key="1">
    <source>
        <dbReference type="ARBA" id="ARBA00004123"/>
    </source>
</evidence>
<feature type="region of interest" description="Disordered" evidence="4">
    <location>
        <begin position="157"/>
        <end position="176"/>
    </location>
</feature>
<feature type="compositionally biased region" description="Polar residues" evidence="4">
    <location>
        <begin position="12"/>
        <end position="29"/>
    </location>
</feature>
<dbReference type="AlphaFoldDB" id="A0A6A6UAI7"/>
<evidence type="ECO:0000256" key="3">
    <source>
        <dbReference type="ARBA" id="ARBA00023242"/>
    </source>
</evidence>
<dbReference type="GO" id="GO:0003677">
    <property type="term" value="F:DNA binding"/>
    <property type="evidence" value="ECO:0007669"/>
    <property type="project" value="InterPro"/>
</dbReference>
<dbReference type="PANTHER" id="PTHR31001:SF50">
    <property type="entry name" value="ZN(II)2CYS6 TRANSCRIPTION FACTOR (EUROFUNG)"/>
    <property type="match status" value="1"/>
</dbReference>
<dbReference type="GO" id="GO:0008270">
    <property type="term" value="F:zinc ion binding"/>
    <property type="evidence" value="ECO:0007669"/>
    <property type="project" value="InterPro"/>
</dbReference>
<keyword evidence="3" id="KW-0539">Nucleus</keyword>
<evidence type="ECO:0000256" key="2">
    <source>
        <dbReference type="ARBA" id="ARBA00022723"/>
    </source>
</evidence>
<feature type="region of interest" description="Disordered" evidence="4">
    <location>
        <begin position="1"/>
        <end position="46"/>
    </location>
</feature>
<gene>
    <name evidence="6" type="ORF">BT63DRAFT_479141</name>
</gene>
<feature type="compositionally biased region" description="Low complexity" evidence="4">
    <location>
        <begin position="30"/>
        <end position="41"/>
    </location>
</feature>
<dbReference type="OrthoDB" id="3989227at2759"/>
<dbReference type="CDD" id="cd00067">
    <property type="entry name" value="GAL4"/>
    <property type="match status" value="1"/>
</dbReference>
<dbReference type="InterPro" id="IPR001138">
    <property type="entry name" value="Zn2Cys6_DnaBD"/>
</dbReference>
<dbReference type="CDD" id="cd12148">
    <property type="entry name" value="fungal_TF_MHR"/>
    <property type="match status" value="1"/>
</dbReference>
<dbReference type="PANTHER" id="PTHR31001">
    <property type="entry name" value="UNCHARACTERIZED TRANSCRIPTIONAL REGULATORY PROTEIN"/>
    <property type="match status" value="1"/>
</dbReference>
<dbReference type="SUPFAM" id="SSF57701">
    <property type="entry name" value="Zn2/Cys6 DNA-binding domain"/>
    <property type="match status" value="1"/>
</dbReference>
<organism evidence="6 7">
    <name type="scientific">Microthyrium microscopicum</name>
    <dbReference type="NCBI Taxonomy" id="703497"/>
    <lineage>
        <taxon>Eukaryota</taxon>
        <taxon>Fungi</taxon>
        <taxon>Dikarya</taxon>
        <taxon>Ascomycota</taxon>
        <taxon>Pezizomycotina</taxon>
        <taxon>Dothideomycetes</taxon>
        <taxon>Dothideomycetes incertae sedis</taxon>
        <taxon>Microthyriales</taxon>
        <taxon>Microthyriaceae</taxon>
        <taxon>Microthyrium</taxon>
    </lineage>
</organism>
<keyword evidence="7" id="KW-1185">Reference proteome</keyword>
<dbReference type="Proteomes" id="UP000799302">
    <property type="component" value="Unassembled WGS sequence"/>
</dbReference>
<reference evidence="6" key="1">
    <citation type="journal article" date="2020" name="Stud. Mycol.">
        <title>101 Dothideomycetes genomes: a test case for predicting lifestyles and emergence of pathogens.</title>
        <authorList>
            <person name="Haridas S."/>
            <person name="Albert R."/>
            <person name="Binder M."/>
            <person name="Bloem J."/>
            <person name="Labutti K."/>
            <person name="Salamov A."/>
            <person name="Andreopoulos B."/>
            <person name="Baker S."/>
            <person name="Barry K."/>
            <person name="Bills G."/>
            <person name="Bluhm B."/>
            <person name="Cannon C."/>
            <person name="Castanera R."/>
            <person name="Culley D."/>
            <person name="Daum C."/>
            <person name="Ezra D."/>
            <person name="Gonzalez J."/>
            <person name="Henrissat B."/>
            <person name="Kuo A."/>
            <person name="Liang C."/>
            <person name="Lipzen A."/>
            <person name="Lutzoni F."/>
            <person name="Magnuson J."/>
            <person name="Mondo S."/>
            <person name="Nolan M."/>
            <person name="Ohm R."/>
            <person name="Pangilinan J."/>
            <person name="Park H.-J."/>
            <person name="Ramirez L."/>
            <person name="Alfaro M."/>
            <person name="Sun H."/>
            <person name="Tritt A."/>
            <person name="Yoshinaga Y."/>
            <person name="Zwiers L.-H."/>
            <person name="Turgeon B."/>
            <person name="Goodwin S."/>
            <person name="Spatafora J."/>
            <person name="Crous P."/>
            <person name="Grigoriev I."/>
        </authorList>
    </citation>
    <scope>NUCLEOTIDE SEQUENCE</scope>
    <source>
        <strain evidence="6">CBS 115976</strain>
    </source>
</reference>
<dbReference type="InterPro" id="IPR050613">
    <property type="entry name" value="Sec_Metabolite_Reg"/>
</dbReference>
<evidence type="ECO:0000313" key="7">
    <source>
        <dbReference type="Proteomes" id="UP000799302"/>
    </source>
</evidence>